<dbReference type="InterPro" id="IPR013766">
    <property type="entry name" value="Thioredoxin_domain"/>
</dbReference>
<keyword evidence="1" id="KW-0812">Transmembrane</keyword>
<dbReference type="InterPro" id="IPR036249">
    <property type="entry name" value="Thioredoxin-like_sf"/>
</dbReference>
<name>A0ABY8VSM7_9CORY</name>
<dbReference type="InterPro" id="IPR017937">
    <property type="entry name" value="Thioredoxin_CS"/>
</dbReference>
<dbReference type="SUPFAM" id="SSF52833">
    <property type="entry name" value="Thioredoxin-like"/>
    <property type="match status" value="1"/>
</dbReference>
<keyword evidence="1" id="KW-1133">Transmembrane helix</keyword>
<dbReference type="PANTHER" id="PTHR42852:SF13">
    <property type="entry name" value="PROTEIN DIPZ"/>
    <property type="match status" value="1"/>
</dbReference>
<dbReference type="RefSeq" id="WP_284875737.1">
    <property type="nucleotide sequence ID" value="NZ_CP126970.1"/>
</dbReference>
<dbReference type="Pfam" id="PF00578">
    <property type="entry name" value="AhpC-TSA"/>
    <property type="match status" value="1"/>
</dbReference>
<evidence type="ECO:0000256" key="1">
    <source>
        <dbReference type="SAM" id="Phobius"/>
    </source>
</evidence>
<gene>
    <name evidence="3" type="ORF">QP029_05075</name>
</gene>
<dbReference type="Proteomes" id="UP001238805">
    <property type="component" value="Chromosome"/>
</dbReference>
<keyword evidence="4" id="KW-1185">Reference proteome</keyword>
<proteinExistence type="predicted"/>
<evidence type="ECO:0000259" key="2">
    <source>
        <dbReference type="PROSITE" id="PS51352"/>
    </source>
</evidence>
<feature type="transmembrane region" description="Helical" evidence="1">
    <location>
        <begin position="6"/>
        <end position="27"/>
    </location>
</feature>
<evidence type="ECO:0000313" key="3">
    <source>
        <dbReference type="EMBL" id="WIM71164.1"/>
    </source>
</evidence>
<sequence length="191" mass="19786">MTRQLLWMTAAGVLATIAVVAGAVFLLREVNAPQESAEGAGGEASASDAEIVARPDCPGDGAGGIDLACLGGETGPGTDKPTVVNVWAWWCGPCRDELPHFDEFAAEHPEYEVVGVHADANPANGAAMLTELGIELPSYQDDDNTFAGTLGLPGVIPVTVVFDGDEQVGMYAKPFTSADEINDAVTEALAR</sequence>
<organism evidence="3 4">
    <name type="scientific">Corynebacterium suedekumii</name>
    <dbReference type="NCBI Taxonomy" id="3049801"/>
    <lineage>
        <taxon>Bacteria</taxon>
        <taxon>Bacillati</taxon>
        <taxon>Actinomycetota</taxon>
        <taxon>Actinomycetes</taxon>
        <taxon>Mycobacteriales</taxon>
        <taxon>Corynebacteriaceae</taxon>
        <taxon>Corynebacterium</taxon>
    </lineage>
</organism>
<keyword evidence="1" id="KW-0472">Membrane</keyword>
<dbReference type="Gene3D" id="3.40.30.10">
    <property type="entry name" value="Glutaredoxin"/>
    <property type="match status" value="1"/>
</dbReference>
<protein>
    <submittedName>
        <fullName evidence="3">TlpA disulfide reductase family protein</fullName>
    </submittedName>
</protein>
<dbReference type="InterPro" id="IPR000866">
    <property type="entry name" value="AhpC/TSA"/>
</dbReference>
<dbReference type="PROSITE" id="PS00194">
    <property type="entry name" value="THIOREDOXIN_1"/>
    <property type="match status" value="1"/>
</dbReference>
<reference evidence="3 4" key="1">
    <citation type="submission" date="2023-05" db="EMBL/GenBank/DDBJ databases">
        <title>Corynebacterium suedekumii sp. nov. and Corynebacterium breve sp. nov. isolated from raw cow's milk.</title>
        <authorList>
            <person name="Baer M.K."/>
            <person name="Mehl L."/>
            <person name="Hellmuth R."/>
            <person name="Marke G."/>
            <person name="Lipski A."/>
        </authorList>
    </citation>
    <scope>NUCLEOTIDE SEQUENCE [LARGE SCALE GENOMIC DNA]</scope>
    <source>
        <strain evidence="3 4">LM112</strain>
    </source>
</reference>
<dbReference type="PANTHER" id="PTHR42852">
    <property type="entry name" value="THIOL:DISULFIDE INTERCHANGE PROTEIN DSBE"/>
    <property type="match status" value="1"/>
</dbReference>
<accession>A0ABY8VSM7</accession>
<dbReference type="CDD" id="cd02966">
    <property type="entry name" value="TlpA_like_family"/>
    <property type="match status" value="1"/>
</dbReference>
<dbReference type="EMBL" id="CP126970">
    <property type="protein sequence ID" value="WIM71164.1"/>
    <property type="molecule type" value="Genomic_DNA"/>
</dbReference>
<evidence type="ECO:0000313" key="4">
    <source>
        <dbReference type="Proteomes" id="UP001238805"/>
    </source>
</evidence>
<dbReference type="PROSITE" id="PS51352">
    <property type="entry name" value="THIOREDOXIN_2"/>
    <property type="match status" value="1"/>
</dbReference>
<dbReference type="InterPro" id="IPR050553">
    <property type="entry name" value="Thioredoxin_ResA/DsbE_sf"/>
</dbReference>
<feature type="domain" description="Thioredoxin" evidence="2">
    <location>
        <begin position="26"/>
        <end position="190"/>
    </location>
</feature>